<keyword evidence="4" id="KW-1185">Reference proteome</keyword>
<evidence type="ECO:0000256" key="1">
    <source>
        <dbReference type="SAM" id="Coils"/>
    </source>
</evidence>
<feature type="compositionally biased region" description="Basic and acidic residues" evidence="2">
    <location>
        <begin position="464"/>
        <end position="474"/>
    </location>
</feature>
<feature type="coiled-coil region" evidence="1">
    <location>
        <begin position="483"/>
        <end position="545"/>
    </location>
</feature>
<feature type="compositionally biased region" description="Polar residues" evidence="2">
    <location>
        <begin position="442"/>
        <end position="451"/>
    </location>
</feature>
<dbReference type="OrthoDB" id="1737017at2759"/>
<evidence type="ECO:0000256" key="2">
    <source>
        <dbReference type="SAM" id="MobiDB-lite"/>
    </source>
</evidence>
<dbReference type="InterPro" id="IPR040036">
    <property type="entry name" value="CYCLOPS"/>
</dbReference>
<dbReference type="AlphaFoldDB" id="A0A9J5XXR0"/>
<dbReference type="PANTHER" id="PTHR36890">
    <property type="entry name" value="PROTEIN CYCLOPS"/>
    <property type="match status" value="1"/>
</dbReference>
<feature type="region of interest" description="Disordered" evidence="2">
    <location>
        <begin position="428"/>
        <end position="479"/>
    </location>
</feature>
<evidence type="ECO:0000313" key="4">
    <source>
        <dbReference type="Proteomes" id="UP000824120"/>
    </source>
</evidence>
<name>A0A9J5XXR0_SOLCO</name>
<proteinExistence type="predicted"/>
<gene>
    <name evidence="3" type="ORF">H5410_042921</name>
</gene>
<evidence type="ECO:0008006" key="5">
    <source>
        <dbReference type="Google" id="ProtNLM"/>
    </source>
</evidence>
<organism evidence="3 4">
    <name type="scientific">Solanum commersonii</name>
    <name type="common">Commerson's wild potato</name>
    <name type="synonym">Commerson's nightshade</name>
    <dbReference type="NCBI Taxonomy" id="4109"/>
    <lineage>
        <taxon>Eukaryota</taxon>
        <taxon>Viridiplantae</taxon>
        <taxon>Streptophyta</taxon>
        <taxon>Embryophyta</taxon>
        <taxon>Tracheophyta</taxon>
        <taxon>Spermatophyta</taxon>
        <taxon>Magnoliopsida</taxon>
        <taxon>eudicotyledons</taxon>
        <taxon>Gunneridae</taxon>
        <taxon>Pentapetalae</taxon>
        <taxon>asterids</taxon>
        <taxon>lamiids</taxon>
        <taxon>Solanales</taxon>
        <taxon>Solanaceae</taxon>
        <taxon>Solanoideae</taxon>
        <taxon>Solaneae</taxon>
        <taxon>Solanum</taxon>
    </lineage>
</organism>
<protein>
    <recommendedName>
        <fullName evidence="5">Protein CYCLOPS</fullName>
    </recommendedName>
</protein>
<evidence type="ECO:0000313" key="3">
    <source>
        <dbReference type="EMBL" id="KAG5592407.1"/>
    </source>
</evidence>
<keyword evidence="1" id="KW-0175">Coiled coil</keyword>
<dbReference type="GO" id="GO:0005634">
    <property type="term" value="C:nucleus"/>
    <property type="evidence" value="ECO:0007669"/>
    <property type="project" value="InterPro"/>
</dbReference>
<dbReference type="EMBL" id="JACXVP010000008">
    <property type="protein sequence ID" value="KAG5592407.1"/>
    <property type="molecule type" value="Genomic_DNA"/>
</dbReference>
<dbReference type="PANTHER" id="PTHR36890:SF1">
    <property type="entry name" value="PROTEIN CYCLOPS"/>
    <property type="match status" value="1"/>
</dbReference>
<dbReference type="Proteomes" id="UP000824120">
    <property type="component" value="Chromosome 8"/>
</dbReference>
<accession>A0A9J5XXR0</accession>
<feature type="compositionally biased region" description="Basic and acidic residues" evidence="2">
    <location>
        <begin position="428"/>
        <end position="438"/>
    </location>
</feature>
<reference evidence="3 4" key="1">
    <citation type="submission" date="2020-09" db="EMBL/GenBank/DDBJ databases">
        <title>De no assembly of potato wild relative species, Solanum commersonii.</title>
        <authorList>
            <person name="Cho K."/>
        </authorList>
    </citation>
    <scope>NUCLEOTIDE SEQUENCE [LARGE SCALE GENOMIC DNA]</scope>
    <source>
        <strain evidence="3">LZ3.2</strain>
        <tissue evidence="3">Leaf</tissue>
    </source>
</reference>
<comment type="caution">
    <text evidence="3">The sequence shown here is derived from an EMBL/GenBank/DDBJ whole genome shotgun (WGS) entry which is preliminary data.</text>
</comment>
<dbReference type="GO" id="GO:0043565">
    <property type="term" value="F:sequence-specific DNA binding"/>
    <property type="evidence" value="ECO:0007669"/>
    <property type="project" value="InterPro"/>
</dbReference>
<sequence>MKMEGRGYSDFYRNTSEELFIRTMMDNSVGGVPVPTMEMLGFRNISHSLRTDSEELFKSWLTSAEARNPSTLIHVDFHLTVLHSQIQILNNGSDSTPMAHARQASRRISSELAGLSSQQNEGIQKRKMADTQQPQNTCIAIESSSNLNQHSTRNVTDKEMQASNLFLAKTWFHSSQPMTRSRSSELRRRYAAMQNSQSSLAREALQNIPGNAVNNFKEEVSDPTGYTDMSMCEVTNQPNTFMSPSNSSSSTFEAQQVDGVDNISSVVSMLKGTLERKKLTNYHIAREAIEENMLGCYGNQEVFCTSDMNQHPGNHISLNQGTYQDASVVQVRDTGIPQTVQGSLDAVLESIMAPSNPIQIDMVSQEPSQSGSSVAAPIISIDFDAYDGLSNASQAFNVYEGSRNQVGYGRSSENGSTARDIRERIYDNVKDNQKKEGLVRNGSLTSVQSAENGDPKKKRRVERSRKMAEAKERNLTPAIPSDMQSLMKRCENLEKEVRSLKLNLAFMNRKDSEQTTQIEELQKQNEDLVKEKERLLGEIERIISESGKF</sequence>
<dbReference type="GO" id="GO:0036377">
    <property type="term" value="P:arbuscular mycorrhizal association"/>
    <property type="evidence" value="ECO:0007669"/>
    <property type="project" value="InterPro"/>
</dbReference>